<comment type="similarity">
    <text evidence="1">Belongs to the UPF0065 (bug) family.</text>
</comment>
<evidence type="ECO:0000313" key="4">
    <source>
        <dbReference type="Proteomes" id="UP001500227"/>
    </source>
</evidence>
<accession>A0ABP9M9Y9</accession>
<evidence type="ECO:0000256" key="1">
    <source>
        <dbReference type="ARBA" id="ARBA00006987"/>
    </source>
</evidence>
<dbReference type="InterPro" id="IPR042100">
    <property type="entry name" value="Bug_dom1"/>
</dbReference>
<proteinExistence type="inferred from homology"/>
<dbReference type="PIRSF" id="PIRSF017082">
    <property type="entry name" value="YflP"/>
    <property type="match status" value="1"/>
</dbReference>
<dbReference type="CDD" id="cd13578">
    <property type="entry name" value="PBP2_Bug27"/>
    <property type="match status" value="1"/>
</dbReference>
<organism evidence="3 4">
    <name type="scientific">Paenalcaligenes hermetiae</name>
    <dbReference type="NCBI Taxonomy" id="1157987"/>
    <lineage>
        <taxon>Bacteria</taxon>
        <taxon>Pseudomonadati</taxon>
        <taxon>Pseudomonadota</taxon>
        <taxon>Betaproteobacteria</taxon>
        <taxon>Burkholderiales</taxon>
        <taxon>Alcaligenaceae</taxon>
        <taxon>Paenalcaligenes</taxon>
    </lineage>
</organism>
<dbReference type="SUPFAM" id="SSF53850">
    <property type="entry name" value="Periplasmic binding protein-like II"/>
    <property type="match status" value="1"/>
</dbReference>
<dbReference type="Gene3D" id="3.40.190.10">
    <property type="entry name" value="Periplasmic binding protein-like II"/>
    <property type="match status" value="1"/>
</dbReference>
<sequence length="331" mass="35513">MKVKALWAGLAAIALSAVAALTWRPQVEAAATTQDIYPSKPVTIVVTFPPGGGTDLLARKLGEALEQRWRQPVIVENRPGASGNIGARYVADSHADGHTLLMVNSSFAINPGVYRQLGFNPKKDFAPIINVAWIPSVLIVGERSSVNTLEQALAQTQAGSVAYASCGNGTPQHLAGEMLAERTQQPLLHIPYRGCGPAVSDIMAGQVPMGFVTIASAMGFVQHGKLKPLAVTSPTRSPVMPDVPTMAELGIKDYELNQWHGLLAPAGTPSAIITQLNQELSQIMQQEKIQHELQNLGYTTTRSTADEFTRIIHADIDRFAALTQRAGLQIN</sequence>
<keyword evidence="2" id="KW-0732">Signal</keyword>
<feature type="signal peptide" evidence="2">
    <location>
        <begin position="1"/>
        <end position="19"/>
    </location>
</feature>
<keyword evidence="4" id="KW-1185">Reference proteome</keyword>
<dbReference type="Pfam" id="PF03401">
    <property type="entry name" value="TctC"/>
    <property type="match status" value="1"/>
</dbReference>
<gene>
    <name evidence="3" type="ORF">GCM10023337_18000</name>
</gene>
<reference evidence="4" key="1">
    <citation type="journal article" date="2019" name="Int. J. Syst. Evol. Microbiol.">
        <title>The Global Catalogue of Microorganisms (GCM) 10K type strain sequencing project: providing services to taxonomists for standard genome sequencing and annotation.</title>
        <authorList>
            <consortium name="The Broad Institute Genomics Platform"/>
            <consortium name="The Broad Institute Genome Sequencing Center for Infectious Disease"/>
            <person name="Wu L."/>
            <person name="Ma J."/>
        </authorList>
    </citation>
    <scope>NUCLEOTIDE SEQUENCE [LARGE SCALE GENOMIC DNA]</scope>
    <source>
        <strain evidence="4">JCM 18423</strain>
    </source>
</reference>
<dbReference type="RefSeq" id="WP_345371244.1">
    <property type="nucleotide sequence ID" value="NZ_BAABKD010000011.1"/>
</dbReference>
<dbReference type="Proteomes" id="UP001500227">
    <property type="component" value="Unassembled WGS sequence"/>
</dbReference>
<protein>
    <submittedName>
        <fullName evidence="3">Tripartite tricarboxylate transporter substrate binding protein</fullName>
    </submittedName>
</protein>
<evidence type="ECO:0000256" key="2">
    <source>
        <dbReference type="SAM" id="SignalP"/>
    </source>
</evidence>
<dbReference type="EMBL" id="BAABKD010000011">
    <property type="protein sequence ID" value="GAA5091772.1"/>
    <property type="molecule type" value="Genomic_DNA"/>
</dbReference>
<name>A0ABP9M9Y9_9BURK</name>
<dbReference type="PANTHER" id="PTHR42928:SF5">
    <property type="entry name" value="BLR1237 PROTEIN"/>
    <property type="match status" value="1"/>
</dbReference>
<evidence type="ECO:0000313" key="3">
    <source>
        <dbReference type="EMBL" id="GAA5091772.1"/>
    </source>
</evidence>
<dbReference type="Gene3D" id="3.40.190.150">
    <property type="entry name" value="Bordetella uptake gene, domain 1"/>
    <property type="match status" value="1"/>
</dbReference>
<feature type="chain" id="PRO_5045751071" evidence="2">
    <location>
        <begin position="20"/>
        <end position="331"/>
    </location>
</feature>
<dbReference type="PANTHER" id="PTHR42928">
    <property type="entry name" value="TRICARBOXYLATE-BINDING PROTEIN"/>
    <property type="match status" value="1"/>
</dbReference>
<dbReference type="InterPro" id="IPR005064">
    <property type="entry name" value="BUG"/>
</dbReference>
<comment type="caution">
    <text evidence="3">The sequence shown here is derived from an EMBL/GenBank/DDBJ whole genome shotgun (WGS) entry which is preliminary data.</text>
</comment>